<protein>
    <submittedName>
        <fullName evidence="2">Uncharacterized protein</fullName>
    </submittedName>
</protein>
<feature type="non-terminal residue" evidence="2">
    <location>
        <position position="84"/>
    </location>
</feature>
<dbReference type="Proteomes" id="UP000324800">
    <property type="component" value="Unassembled WGS sequence"/>
</dbReference>
<feature type="region of interest" description="Disordered" evidence="1">
    <location>
        <begin position="56"/>
        <end position="84"/>
    </location>
</feature>
<reference evidence="2 3" key="1">
    <citation type="submission" date="2019-03" db="EMBL/GenBank/DDBJ databases">
        <title>Single cell metagenomics reveals metabolic interactions within the superorganism composed of flagellate Streblomastix strix and complex community of Bacteroidetes bacteria on its surface.</title>
        <authorList>
            <person name="Treitli S.C."/>
            <person name="Kolisko M."/>
            <person name="Husnik F."/>
            <person name="Keeling P."/>
            <person name="Hampl V."/>
        </authorList>
    </citation>
    <scope>NUCLEOTIDE SEQUENCE [LARGE SCALE GENOMIC DNA]</scope>
    <source>
        <strain evidence="2">ST1C</strain>
    </source>
</reference>
<evidence type="ECO:0000313" key="2">
    <source>
        <dbReference type="EMBL" id="KAA6353145.1"/>
    </source>
</evidence>
<comment type="caution">
    <text evidence="2">The sequence shown here is derived from an EMBL/GenBank/DDBJ whole genome shotgun (WGS) entry which is preliminary data.</text>
</comment>
<proteinExistence type="predicted"/>
<dbReference type="EMBL" id="SNRW01038663">
    <property type="protein sequence ID" value="KAA6353145.1"/>
    <property type="molecule type" value="Genomic_DNA"/>
</dbReference>
<evidence type="ECO:0000313" key="3">
    <source>
        <dbReference type="Proteomes" id="UP000324800"/>
    </source>
</evidence>
<evidence type="ECO:0000256" key="1">
    <source>
        <dbReference type="SAM" id="MobiDB-lite"/>
    </source>
</evidence>
<sequence length="84" mass="9513">LQLPRPDLTNQQINPNGSLAQLQQLADQGVSSPQDKIIKERLAIATKIMEQYYGKKSSEIDPNGERASKRKKQRLKEMEDDCMG</sequence>
<organism evidence="2 3">
    <name type="scientific">Streblomastix strix</name>
    <dbReference type="NCBI Taxonomy" id="222440"/>
    <lineage>
        <taxon>Eukaryota</taxon>
        <taxon>Metamonada</taxon>
        <taxon>Preaxostyla</taxon>
        <taxon>Oxymonadida</taxon>
        <taxon>Streblomastigidae</taxon>
        <taxon>Streblomastix</taxon>
    </lineage>
</organism>
<name>A0A5J4T6Z1_9EUKA</name>
<feature type="non-terminal residue" evidence="2">
    <location>
        <position position="1"/>
    </location>
</feature>
<dbReference type="AlphaFoldDB" id="A0A5J4T6Z1"/>
<feature type="compositionally biased region" description="Basic and acidic residues" evidence="1">
    <location>
        <begin position="56"/>
        <end position="67"/>
    </location>
</feature>
<gene>
    <name evidence="2" type="ORF">EZS28_051328</name>
</gene>
<accession>A0A5J4T6Z1</accession>